<dbReference type="SMART" id="SM00345">
    <property type="entry name" value="HTH_GNTR"/>
    <property type="match status" value="1"/>
</dbReference>
<dbReference type="AlphaFoldDB" id="A0A161H253"/>
<accession>A0A161H253</accession>
<evidence type="ECO:0000256" key="2">
    <source>
        <dbReference type="ARBA" id="ARBA00023125"/>
    </source>
</evidence>
<dbReference type="SUPFAM" id="SSF48008">
    <property type="entry name" value="GntR ligand-binding domain-like"/>
    <property type="match status" value="1"/>
</dbReference>
<dbReference type="GO" id="GO:0003700">
    <property type="term" value="F:DNA-binding transcription factor activity"/>
    <property type="evidence" value="ECO:0007669"/>
    <property type="project" value="InterPro"/>
</dbReference>
<protein>
    <submittedName>
        <fullName evidence="5">Transcriptional regulator</fullName>
    </submittedName>
</protein>
<feature type="domain" description="HTH gntR-type" evidence="4">
    <location>
        <begin position="7"/>
        <end position="74"/>
    </location>
</feature>
<dbReference type="InterPro" id="IPR008920">
    <property type="entry name" value="TF_FadR/GntR_C"/>
</dbReference>
<reference evidence="5 6" key="1">
    <citation type="submission" date="2015-09" db="EMBL/GenBank/DDBJ databases">
        <title>Complete genome sequence of Defluviimonas alba cai42t isolated from an oilfield in Xinjiang.</title>
        <authorList>
            <person name="Geng S."/>
            <person name="Pan X."/>
            <person name="Wu X."/>
        </authorList>
    </citation>
    <scope>NUCLEOTIDE SEQUENCE [LARGE SCALE GENOMIC DNA]</scope>
    <source>
        <strain evidence="6">cai42</strain>
    </source>
</reference>
<dbReference type="GO" id="GO:0003677">
    <property type="term" value="F:DNA binding"/>
    <property type="evidence" value="ECO:0007669"/>
    <property type="project" value="UniProtKB-KW"/>
</dbReference>
<dbReference type="SUPFAM" id="SSF46785">
    <property type="entry name" value="Winged helix' DNA-binding domain"/>
    <property type="match status" value="1"/>
</dbReference>
<dbReference type="PRINTS" id="PR00035">
    <property type="entry name" value="HTHGNTR"/>
</dbReference>
<dbReference type="InterPro" id="IPR000524">
    <property type="entry name" value="Tscrpt_reg_HTH_GntR"/>
</dbReference>
<sequence>MLNAPDKRLALQAYEQILELILGGRAAPGELVNERRLAETLNMSRTPVRDALLMLEGEGLLLRQGSRGLQVKQMRIEDYMDALQVRLLLEPAVARMAAGKLPAETIATLRAQIAEAEAEAVGQPADRALVRDIDEGLHGAISDAVDNQQLSSIIRTMRRQTQMFDLRSMPERLADTCREHLAILDAMEQGDGEAAALAMAAHLTRVRDSIISRLTRL</sequence>
<keyword evidence="3" id="KW-0804">Transcription</keyword>
<dbReference type="InterPro" id="IPR036390">
    <property type="entry name" value="WH_DNA-bd_sf"/>
</dbReference>
<evidence type="ECO:0000313" key="5">
    <source>
        <dbReference type="EMBL" id="AMY71063.1"/>
    </source>
</evidence>
<organism evidence="5 6">
    <name type="scientific">Frigidibacter mobilis</name>
    <dbReference type="NCBI Taxonomy" id="1335048"/>
    <lineage>
        <taxon>Bacteria</taxon>
        <taxon>Pseudomonadati</taxon>
        <taxon>Pseudomonadota</taxon>
        <taxon>Alphaproteobacteria</taxon>
        <taxon>Rhodobacterales</taxon>
        <taxon>Paracoccaceae</taxon>
        <taxon>Frigidibacter</taxon>
    </lineage>
</organism>
<keyword evidence="6" id="KW-1185">Reference proteome</keyword>
<dbReference type="Proteomes" id="UP000076128">
    <property type="component" value="Chromosome"/>
</dbReference>
<dbReference type="PROSITE" id="PS50949">
    <property type="entry name" value="HTH_GNTR"/>
    <property type="match status" value="1"/>
</dbReference>
<dbReference type="EMBL" id="CP012661">
    <property type="protein sequence ID" value="AMY71063.1"/>
    <property type="molecule type" value="Genomic_DNA"/>
</dbReference>
<dbReference type="Pfam" id="PF00392">
    <property type="entry name" value="GntR"/>
    <property type="match status" value="1"/>
</dbReference>
<dbReference type="STRING" id="1335048.AKL17_3841"/>
<dbReference type="InterPro" id="IPR011711">
    <property type="entry name" value="GntR_C"/>
</dbReference>
<evidence type="ECO:0000259" key="4">
    <source>
        <dbReference type="PROSITE" id="PS50949"/>
    </source>
</evidence>
<proteinExistence type="predicted"/>
<dbReference type="Pfam" id="PF07729">
    <property type="entry name" value="FCD"/>
    <property type="match status" value="1"/>
</dbReference>
<dbReference type="KEGG" id="daa:AKL17_3841"/>
<dbReference type="Gene3D" id="1.10.10.10">
    <property type="entry name" value="Winged helix-like DNA-binding domain superfamily/Winged helix DNA-binding domain"/>
    <property type="match status" value="1"/>
</dbReference>
<dbReference type="PANTHER" id="PTHR43537">
    <property type="entry name" value="TRANSCRIPTIONAL REGULATOR, GNTR FAMILY"/>
    <property type="match status" value="1"/>
</dbReference>
<keyword evidence="1" id="KW-0805">Transcription regulation</keyword>
<evidence type="ECO:0000313" key="6">
    <source>
        <dbReference type="Proteomes" id="UP000076128"/>
    </source>
</evidence>
<keyword evidence="2" id="KW-0238">DNA-binding</keyword>
<dbReference type="SMART" id="SM00895">
    <property type="entry name" value="FCD"/>
    <property type="match status" value="1"/>
</dbReference>
<dbReference type="PANTHER" id="PTHR43537:SF51">
    <property type="entry name" value="HTH-TYPE TRANSCRIPTIONAL REGULATOR LGOR-RELATED"/>
    <property type="match status" value="1"/>
</dbReference>
<dbReference type="OrthoDB" id="7620579at2"/>
<evidence type="ECO:0000256" key="1">
    <source>
        <dbReference type="ARBA" id="ARBA00023015"/>
    </source>
</evidence>
<dbReference type="RefSeq" id="WP_066815905.1">
    <property type="nucleotide sequence ID" value="NZ_CP012661.1"/>
</dbReference>
<name>A0A161H253_9RHOB</name>
<evidence type="ECO:0000256" key="3">
    <source>
        <dbReference type="ARBA" id="ARBA00023163"/>
    </source>
</evidence>
<dbReference type="InterPro" id="IPR036388">
    <property type="entry name" value="WH-like_DNA-bd_sf"/>
</dbReference>
<gene>
    <name evidence="5" type="ORF">AKL17_3841</name>
</gene>
<dbReference type="Gene3D" id="1.20.120.530">
    <property type="entry name" value="GntR ligand-binding domain-like"/>
    <property type="match status" value="1"/>
</dbReference>